<evidence type="ECO:0000313" key="3">
    <source>
        <dbReference type="EMBL" id="EZP84640.1"/>
    </source>
</evidence>
<feature type="signal peptide" evidence="2">
    <location>
        <begin position="1"/>
        <end position="26"/>
    </location>
</feature>
<dbReference type="RefSeq" id="WP_008828839.1">
    <property type="nucleotide sequence ID" value="NZ_JFYZ01000001.1"/>
</dbReference>
<dbReference type="EMBL" id="JFYZ01000001">
    <property type="protein sequence ID" value="EZP84640.1"/>
    <property type="molecule type" value="Genomic_DNA"/>
</dbReference>
<keyword evidence="2" id="KW-0732">Signal</keyword>
<evidence type="ECO:0008006" key="5">
    <source>
        <dbReference type="Google" id="ProtNLM"/>
    </source>
</evidence>
<protein>
    <recommendedName>
        <fullName evidence="5">Secreted protein</fullName>
    </recommendedName>
</protein>
<dbReference type="AlphaFoldDB" id="A0A031K5U8"/>
<feature type="region of interest" description="Disordered" evidence="1">
    <location>
        <begin position="27"/>
        <end position="53"/>
    </location>
</feature>
<dbReference type="eggNOG" id="ENOG5032ZRV">
    <property type="taxonomic scope" value="Bacteria"/>
</dbReference>
<dbReference type="PATRIC" id="fig|158500.4.peg.407"/>
<gene>
    <name evidence="3" type="ORF">BV97_00396</name>
</gene>
<feature type="compositionally biased region" description="Low complexity" evidence="1">
    <location>
        <begin position="40"/>
        <end position="50"/>
    </location>
</feature>
<comment type="caution">
    <text evidence="3">The sequence shown here is derived from an EMBL/GenBank/DDBJ whole genome shotgun (WGS) entry which is preliminary data.</text>
</comment>
<evidence type="ECO:0000256" key="2">
    <source>
        <dbReference type="SAM" id="SignalP"/>
    </source>
</evidence>
<name>A0A031K5U8_9SPHN</name>
<feature type="chain" id="PRO_5001557190" description="Secreted protein" evidence="2">
    <location>
        <begin position="27"/>
        <end position="147"/>
    </location>
</feature>
<reference evidence="3 4" key="1">
    <citation type="submission" date="2014-03" db="EMBL/GenBank/DDBJ databases">
        <title>Whole genome sequence of Novosphingobium resinovorum KF1.</title>
        <authorList>
            <person name="Gan H.M."/>
            <person name="Gan H.Y."/>
            <person name="Chew T.H."/>
            <person name="Savka M.A."/>
        </authorList>
    </citation>
    <scope>NUCLEOTIDE SEQUENCE [LARGE SCALE GENOMIC DNA]</scope>
    <source>
        <strain evidence="3 4">KF1</strain>
    </source>
</reference>
<dbReference type="STRING" id="158500.BES08_02045"/>
<proteinExistence type="predicted"/>
<organism evidence="3 4">
    <name type="scientific">Novosphingobium resinovorum</name>
    <dbReference type="NCBI Taxonomy" id="158500"/>
    <lineage>
        <taxon>Bacteria</taxon>
        <taxon>Pseudomonadati</taxon>
        <taxon>Pseudomonadota</taxon>
        <taxon>Alphaproteobacteria</taxon>
        <taxon>Sphingomonadales</taxon>
        <taxon>Sphingomonadaceae</taxon>
        <taxon>Novosphingobium</taxon>
    </lineage>
</organism>
<feature type="compositionally biased region" description="Pro residues" evidence="1">
    <location>
        <begin position="27"/>
        <end position="39"/>
    </location>
</feature>
<dbReference type="PROSITE" id="PS51257">
    <property type="entry name" value="PROKAR_LIPOPROTEIN"/>
    <property type="match status" value="1"/>
</dbReference>
<accession>A0A031K5U8</accession>
<sequence length="147" mass="14629">MGGRSRLLFLTALGALALGGCTPAEAPQPGPVAPGPVTPTAPTGPAEPAGNQSYARDMNAADKAACTSGGGTVQRRGMLGMEMCVHAYADAGRQCTDSAQCEGKCVGSAGSVAPDKAATGQCQADDRLFGCYAEIKGGKSAYAICVD</sequence>
<dbReference type="Proteomes" id="UP000024329">
    <property type="component" value="Unassembled WGS sequence"/>
</dbReference>
<evidence type="ECO:0000256" key="1">
    <source>
        <dbReference type="SAM" id="MobiDB-lite"/>
    </source>
</evidence>
<evidence type="ECO:0000313" key="4">
    <source>
        <dbReference type="Proteomes" id="UP000024329"/>
    </source>
</evidence>